<dbReference type="STRING" id="1549858.MC45_03805"/>
<evidence type="ECO:0000313" key="2">
    <source>
        <dbReference type="EMBL" id="AIT05672.1"/>
    </source>
</evidence>
<dbReference type="AlphaFoldDB" id="A0A097EDN2"/>
<dbReference type="Pfam" id="PF16219">
    <property type="entry name" value="DUF4879"/>
    <property type="match status" value="1"/>
</dbReference>
<evidence type="ECO:0000256" key="1">
    <source>
        <dbReference type="SAM" id="SignalP"/>
    </source>
</evidence>
<reference evidence="2 3" key="1">
    <citation type="submission" date="2014-09" db="EMBL/GenBank/DDBJ databases">
        <title>Using Illumina technology Improving SMRT sequencing Genome Assembly by RASTools.</title>
        <authorList>
            <person name="Zhou Y."/>
            <person name="Ma T."/>
            <person name="Liu T."/>
        </authorList>
    </citation>
    <scope>NUCLEOTIDE SEQUENCE [LARGE SCALE GENOMIC DNA]</scope>
    <source>
        <strain evidence="2 3">ATCC 55669</strain>
    </source>
</reference>
<dbReference type="RefSeq" id="WP_038659716.1">
    <property type="nucleotide sequence ID" value="NZ_CP009571.1"/>
</dbReference>
<accession>A0A097EDN2</accession>
<keyword evidence="1" id="KW-0732">Signal</keyword>
<dbReference type="Proteomes" id="UP000033200">
    <property type="component" value="Chromosome"/>
</dbReference>
<feature type="signal peptide" evidence="1">
    <location>
        <begin position="1"/>
        <end position="20"/>
    </location>
</feature>
<dbReference type="HOGENOM" id="CLU_1795264_0_0_5"/>
<organism evidence="2 3">
    <name type="scientific">Sphingomonas taxi</name>
    <dbReference type="NCBI Taxonomy" id="1549858"/>
    <lineage>
        <taxon>Bacteria</taxon>
        <taxon>Pseudomonadati</taxon>
        <taxon>Pseudomonadota</taxon>
        <taxon>Alphaproteobacteria</taxon>
        <taxon>Sphingomonadales</taxon>
        <taxon>Sphingomonadaceae</taxon>
        <taxon>Sphingomonas</taxon>
    </lineage>
</organism>
<sequence length="144" mass="14843">MIRALLLVTASFTFADPVSAQSLPLLTDLQITAVSSATQSERIAPGQQQTARRHSGPVSVVVTERGIGRARLLRIDGEVAAAEATQRPLCGAAVTAGACHPGDPATGIEITYHLGPLPSGTRIGVQDTSAALPARTLGAEIVLR</sequence>
<name>A0A097EDN2_9SPHN</name>
<evidence type="ECO:0000313" key="3">
    <source>
        <dbReference type="Proteomes" id="UP000033200"/>
    </source>
</evidence>
<dbReference type="InterPro" id="IPR032624">
    <property type="entry name" value="DUF4879"/>
</dbReference>
<feature type="chain" id="PRO_5001929592" description="DUF4879 domain-containing protein" evidence="1">
    <location>
        <begin position="21"/>
        <end position="144"/>
    </location>
</feature>
<dbReference type="EMBL" id="CP009571">
    <property type="protein sequence ID" value="AIT05672.1"/>
    <property type="molecule type" value="Genomic_DNA"/>
</dbReference>
<keyword evidence="3" id="KW-1185">Reference proteome</keyword>
<evidence type="ECO:0008006" key="4">
    <source>
        <dbReference type="Google" id="ProtNLM"/>
    </source>
</evidence>
<dbReference type="eggNOG" id="ENOG5031BRW">
    <property type="taxonomic scope" value="Bacteria"/>
</dbReference>
<proteinExistence type="predicted"/>
<protein>
    <recommendedName>
        <fullName evidence="4">DUF4879 domain-containing protein</fullName>
    </recommendedName>
</protein>
<dbReference type="KEGG" id="stax:MC45_03805"/>
<gene>
    <name evidence="2" type="ORF">MC45_03805</name>
</gene>